<dbReference type="PANTHER" id="PTHR14136">
    <property type="entry name" value="BTB_POZ DOMAIN-CONTAINING PROTEIN KCTD9"/>
    <property type="match status" value="1"/>
</dbReference>
<organism evidence="2 3">
    <name type="scientific">Marinibaculum pumilum</name>
    <dbReference type="NCBI Taxonomy" id="1766165"/>
    <lineage>
        <taxon>Bacteria</taxon>
        <taxon>Pseudomonadati</taxon>
        <taxon>Pseudomonadota</taxon>
        <taxon>Alphaproteobacteria</taxon>
        <taxon>Rhodospirillales</taxon>
        <taxon>Rhodospirillaceae</taxon>
        <taxon>Marinibaculum</taxon>
    </lineage>
</organism>
<dbReference type="InterPro" id="IPR018683">
    <property type="entry name" value="DUF2169"/>
</dbReference>
<gene>
    <name evidence="2" type="ORF">ACFOGJ_26560</name>
</gene>
<evidence type="ECO:0000259" key="1">
    <source>
        <dbReference type="Pfam" id="PF09937"/>
    </source>
</evidence>
<proteinExistence type="predicted"/>
<dbReference type="SUPFAM" id="SSF141571">
    <property type="entry name" value="Pentapeptide repeat-like"/>
    <property type="match status" value="2"/>
</dbReference>
<evidence type="ECO:0000313" key="2">
    <source>
        <dbReference type="EMBL" id="MFC3230835.1"/>
    </source>
</evidence>
<protein>
    <submittedName>
        <fullName evidence="2">DUF2169 domain-containing protein</fullName>
    </submittedName>
</protein>
<dbReference type="RefSeq" id="WP_379906292.1">
    <property type="nucleotide sequence ID" value="NZ_JBHRTR010000049.1"/>
</dbReference>
<dbReference type="Gene3D" id="2.160.20.80">
    <property type="entry name" value="E3 ubiquitin-protein ligase SopA"/>
    <property type="match status" value="3"/>
</dbReference>
<comment type="caution">
    <text evidence="2">The sequence shown here is derived from an EMBL/GenBank/DDBJ whole genome shotgun (WGS) entry which is preliminary data.</text>
</comment>
<dbReference type="InterPro" id="IPR051082">
    <property type="entry name" value="Pentapeptide-BTB/POZ_domain"/>
</dbReference>
<dbReference type="Pfam" id="PF09937">
    <property type="entry name" value="DUF2169"/>
    <property type="match status" value="1"/>
</dbReference>
<accession>A0ABV7L980</accession>
<dbReference type="Pfam" id="PF00805">
    <property type="entry name" value="Pentapeptide"/>
    <property type="match status" value="5"/>
</dbReference>
<evidence type="ECO:0000313" key="3">
    <source>
        <dbReference type="Proteomes" id="UP001595528"/>
    </source>
</evidence>
<dbReference type="PANTHER" id="PTHR14136:SF17">
    <property type="entry name" value="BTB_POZ DOMAIN-CONTAINING PROTEIN KCTD9"/>
    <property type="match status" value="1"/>
</dbReference>
<keyword evidence="3" id="KW-1185">Reference proteome</keyword>
<dbReference type="InterPro" id="IPR001646">
    <property type="entry name" value="5peptide_repeat"/>
</dbReference>
<dbReference type="EMBL" id="JBHRTR010000049">
    <property type="protein sequence ID" value="MFC3230835.1"/>
    <property type="molecule type" value="Genomic_DNA"/>
</dbReference>
<name>A0ABV7L980_9PROT</name>
<feature type="domain" description="DUF2169" evidence="1">
    <location>
        <begin position="20"/>
        <end position="307"/>
    </location>
</feature>
<dbReference type="Proteomes" id="UP001595528">
    <property type="component" value="Unassembled WGS sequence"/>
</dbReference>
<sequence length="908" mass="98886">MKLFKPLRTGYLGRIVIHAGRPRLSVALLHYFPFDDPRRIGLEQELWTEVMPVLGDRILDPCDPKPRGEVIIYGAFHAPEGETVRHGTVRLRLGSAVDKILQVTGDREWVRSRHGRLRATAPLPFQAMPLEWERAFGGADYPENPAGIGGWPRRNGAARYPLPNLEYPERRIRLPDDRPPPAAFAPRPVDHPERLKLVGTHDAYWAQHHEPGYARDIQPDFFLTAARDQVLPGYFHGGEVFRIENMHPRNRQQTGQLPGLRARCFVHQKRPDRPVGTTEGGRFIEVPVRPDTLLLFPDLERAILIHHGSVALQEIDGLDLNYLVAGFEWLEDKPRPSAYWQAAMEKRLDPARVARAVVETADLCPIGWVEPTLEPATTIKPFAPRDDAALPPRMTGLIARVKGEAAQARKAAGLPAATPLSEAAGSDEPPEVKAVLAAIDQVKDMRPASFAEAEEFRAKMQVVADRIESLGRGKWADTEAEARRLADRFGYDYEILTAQSRAEAGGEPNAMASRLAALAERSKEGLAPDVKARLEAGMPKDLEGRLAGMMQETATAQARCEKEAAHLFPKPELLPGSRQLSKARALAQALAAGEAPPDKALAGLDLTGRRLDGMDLSGVDLTGAQLVGASLMGTNLEDAGLAHADLTRANLNGANLKGANLNRAVLHDTSLAMADLSGMQLADIQAHGLTFSQARLVGARFSGCRMSKVSFVRADLSEASFNQCSFEHVDLRSATVAMTAFVFCRLDNADFRRISGARLMLINCQAAGAKFHGAKVDRLSVAGKTVLDRADFCGTSLPACNLSFASLVRAHITDAQMPGANFWQSDLTGANLSGSFLRGGLLMHSNLTDAVLEGTDLMDGNLLRAVLVRTNLRAANLYGANTLKAVLKDNVLDRAEITGTRLAAPSIS</sequence>
<reference evidence="3" key="1">
    <citation type="journal article" date="2019" name="Int. J. Syst. Evol. Microbiol.">
        <title>The Global Catalogue of Microorganisms (GCM) 10K type strain sequencing project: providing services to taxonomists for standard genome sequencing and annotation.</title>
        <authorList>
            <consortium name="The Broad Institute Genomics Platform"/>
            <consortium name="The Broad Institute Genome Sequencing Center for Infectious Disease"/>
            <person name="Wu L."/>
            <person name="Ma J."/>
        </authorList>
    </citation>
    <scope>NUCLEOTIDE SEQUENCE [LARGE SCALE GENOMIC DNA]</scope>
    <source>
        <strain evidence="3">KCTC 42964</strain>
    </source>
</reference>